<keyword evidence="1" id="KW-0472">Membrane</keyword>
<keyword evidence="1" id="KW-0812">Transmembrane</keyword>
<feature type="transmembrane region" description="Helical" evidence="1">
    <location>
        <begin position="6"/>
        <end position="27"/>
    </location>
</feature>
<dbReference type="RefSeq" id="WP_185718793.1">
    <property type="nucleotide sequence ID" value="NZ_BAAAWI010000001.1"/>
</dbReference>
<proteinExistence type="predicted"/>
<evidence type="ECO:0000313" key="3">
    <source>
        <dbReference type="Proteomes" id="UP000515728"/>
    </source>
</evidence>
<organism evidence="2 3">
    <name type="scientific">Pseudonocardia petroleophila</name>
    <dbReference type="NCBI Taxonomy" id="37331"/>
    <lineage>
        <taxon>Bacteria</taxon>
        <taxon>Bacillati</taxon>
        <taxon>Actinomycetota</taxon>
        <taxon>Actinomycetes</taxon>
        <taxon>Pseudonocardiales</taxon>
        <taxon>Pseudonocardiaceae</taxon>
        <taxon>Pseudonocardia</taxon>
    </lineage>
</organism>
<dbReference type="AlphaFoldDB" id="A0A7G7MGY1"/>
<sequence length="121" mass="12988">MSTWSAVLVFAGIPAAVVGLIFAVVVLGSGRRRPHDPDVVVGILRPEAGCTVRIDAGGRHVHETRPGTDPTCFTARCAECHTTHCDGTDYVHFTGPREGTDSVLALGWRLAGPRLRCPRCR</sequence>
<evidence type="ECO:0000256" key="1">
    <source>
        <dbReference type="SAM" id="Phobius"/>
    </source>
</evidence>
<gene>
    <name evidence="2" type="ORF">H6H00_28915</name>
</gene>
<name>A0A7G7MGY1_9PSEU</name>
<keyword evidence="3" id="KW-1185">Reference proteome</keyword>
<protein>
    <submittedName>
        <fullName evidence="2">Uncharacterized protein</fullName>
    </submittedName>
</protein>
<reference evidence="2 3" key="1">
    <citation type="submission" date="2020-08" db="EMBL/GenBank/DDBJ databases">
        <authorList>
            <person name="Mo P."/>
        </authorList>
    </citation>
    <scope>NUCLEOTIDE SEQUENCE [LARGE SCALE GENOMIC DNA]</scope>
    <source>
        <strain evidence="2 3">CGMCC 4.1532</strain>
    </source>
</reference>
<dbReference type="Proteomes" id="UP000515728">
    <property type="component" value="Chromosome"/>
</dbReference>
<dbReference type="KEGG" id="ppel:H6H00_28915"/>
<keyword evidence="1" id="KW-1133">Transmembrane helix</keyword>
<evidence type="ECO:0000313" key="2">
    <source>
        <dbReference type="EMBL" id="QNG52042.1"/>
    </source>
</evidence>
<dbReference type="EMBL" id="CP060131">
    <property type="protein sequence ID" value="QNG52042.1"/>
    <property type="molecule type" value="Genomic_DNA"/>
</dbReference>
<accession>A0A7G7MGY1</accession>